<dbReference type="EMBL" id="CACSLK010000656">
    <property type="protein sequence ID" value="CAA0806285.1"/>
    <property type="molecule type" value="Genomic_DNA"/>
</dbReference>
<protein>
    <submittedName>
        <fullName evidence="1">Uncharacterized protein</fullName>
    </submittedName>
</protein>
<reference evidence="1" key="1">
    <citation type="submission" date="2019-12" db="EMBL/GenBank/DDBJ databases">
        <authorList>
            <person name="Scholes J."/>
        </authorList>
    </citation>
    <scope>NUCLEOTIDE SEQUENCE</scope>
</reference>
<dbReference type="AlphaFoldDB" id="A0A9N7MC37"/>
<evidence type="ECO:0000313" key="1">
    <source>
        <dbReference type="EMBL" id="CAA0806285.1"/>
    </source>
</evidence>
<evidence type="ECO:0000313" key="2">
    <source>
        <dbReference type="Proteomes" id="UP001153555"/>
    </source>
</evidence>
<proteinExistence type="predicted"/>
<dbReference type="Proteomes" id="UP001153555">
    <property type="component" value="Unassembled WGS sequence"/>
</dbReference>
<name>A0A9N7MC37_STRHE</name>
<sequence>RAGRSRSARTQRSQSVGSQTVGRMMCVCPVGRREWSLPTSVDSRLVSRTRRHFLMHARAFNRTPVNLRQCPTARPSVMCCQGRLAPPERYQFTSASASSPVLVPSRLPAVPDVPGSAHSRKCRRPQRSTALVVMSCVQLTVGCAQQALEGPVKCMRRASRTPVPGVMSSWPRLTPEVPNEVQFMLAMPSGTPTHTDAHA</sequence>
<comment type="caution">
    <text evidence="1">The sequence shown here is derived from an EMBL/GenBank/DDBJ whole genome shotgun (WGS) entry which is preliminary data.</text>
</comment>
<keyword evidence="2" id="KW-1185">Reference proteome</keyword>
<feature type="non-terminal residue" evidence="1">
    <location>
        <position position="199"/>
    </location>
</feature>
<feature type="non-terminal residue" evidence="1">
    <location>
        <position position="1"/>
    </location>
</feature>
<gene>
    <name evidence="1" type="ORF">SHERM_09253</name>
</gene>
<accession>A0A9N7MC37</accession>
<organism evidence="1 2">
    <name type="scientific">Striga hermonthica</name>
    <name type="common">Purple witchweed</name>
    <name type="synonym">Buchnera hermonthica</name>
    <dbReference type="NCBI Taxonomy" id="68872"/>
    <lineage>
        <taxon>Eukaryota</taxon>
        <taxon>Viridiplantae</taxon>
        <taxon>Streptophyta</taxon>
        <taxon>Embryophyta</taxon>
        <taxon>Tracheophyta</taxon>
        <taxon>Spermatophyta</taxon>
        <taxon>Magnoliopsida</taxon>
        <taxon>eudicotyledons</taxon>
        <taxon>Gunneridae</taxon>
        <taxon>Pentapetalae</taxon>
        <taxon>asterids</taxon>
        <taxon>lamiids</taxon>
        <taxon>Lamiales</taxon>
        <taxon>Orobanchaceae</taxon>
        <taxon>Buchnereae</taxon>
        <taxon>Striga</taxon>
    </lineage>
</organism>